<sequence length="195" mass="21487">MGRKPKAAKAQMMPMPANANPSMETANPEPKMEANSAGLSLTKKKVSKNQSAIVRRSERINNLTPSTRIQVIDPVIEEAPKRNCPIESPDADLKCRSLYIDSQKKIEVLKNENCQLAKKLEFTVGKLEAYENGTRVCSEVIEKLTILISNLAKATDIALLLSSQAIYHGFSSPDAAVAEPKAASKRKRLTKRIKK</sequence>
<evidence type="ECO:0000313" key="3">
    <source>
        <dbReference type="Proteomes" id="UP000325577"/>
    </source>
</evidence>
<keyword evidence="3" id="KW-1185">Reference proteome</keyword>
<gene>
    <name evidence="2" type="ORF">F0562_002558</name>
</gene>
<evidence type="ECO:0000313" key="2">
    <source>
        <dbReference type="EMBL" id="KAA8550874.1"/>
    </source>
</evidence>
<name>A0A5J5C7R6_9ASTE</name>
<dbReference type="EMBL" id="CM018031">
    <property type="protein sequence ID" value="KAA8550874.1"/>
    <property type="molecule type" value="Genomic_DNA"/>
</dbReference>
<dbReference type="PANTHER" id="PTHR38936:SF1">
    <property type="entry name" value="DUF641 DOMAIN-CONTAINING PROTEIN"/>
    <property type="match status" value="1"/>
</dbReference>
<evidence type="ECO:0000256" key="1">
    <source>
        <dbReference type="SAM" id="MobiDB-lite"/>
    </source>
</evidence>
<protein>
    <submittedName>
        <fullName evidence="2">Uncharacterized protein</fullName>
    </submittedName>
</protein>
<dbReference type="OrthoDB" id="1937314at2759"/>
<feature type="region of interest" description="Disordered" evidence="1">
    <location>
        <begin position="1"/>
        <end position="34"/>
    </location>
</feature>
<feature type="compositionally biased region" description="Low complexity" evidence="1">
    <location>
        <begin position="8"/>
        <end position="21"/>
    </location>
</feature>
<proteinExistence type="predicted"/>
<accession>A0A5J5C7R6</accession>
<dbReference type="AlphaFoldDB" id="A0A5J5C7R6"/>
<organism evidence="2 3">
    <name type="scientific">Nyssa sinensis</name>
    <dbReference type="NCBI Taxonomy" id="561372"/>
    <lineage>
        <taxon>Eukaryota</taxon>
        <taxon>Viridiplantae</taxon>
        <taxon>Streptophyta</taxon>
        <taxon>Embryophyta</taxon>
        <taxon>Tracheophyta</taxon>
        <taxon>Spermatophyta</taxon>
        <taxon>Magnoliopsida</taxon>
        <taxon>eudicotyledons</taxon>
        <taxon>Gunneridae</taxon>
        <taxon>Pentapetalae</taxon>
        <taxon>asterids</taxon>
        <taxon>Cornales</taxon>
        <taxon>Nyssaceae</taxon>
        <taxon>Nyssa</taxon>
    </lineage>
</organism>
<reference evidence="2 3" key="1">
    <citation type="submission" date="2019-09" db="EMBL/GenBank/DDBJ databases">
        <title>A chromosome-level genome assembly of the Chinese tupelo Nyssa sinensis.</title>
        <authorList>
            <person name="Yang X."/>
            <person name="Kang M."/>
            <person name="Yang Y."/>
            <person name="Xiong H."/>
            <person name="Wang M."/>
            <person name="Zhang Z."/>
            <person name="Wang Z."/>
            <person name="Wu H."/>
            <person name="Ma T."/>
            <person name="Liu J."/>
            <person name="Xi Z."/>
        </authorList>
    </citation>
    <scope>NUCLEOTIDE SEQUENCE [LARGE SCALE GENOMIC DNA]</scope>
    <source>
        <strain evidence="2">J267</strain>
        <tissue evidence="2">Leaf</tissue>
    </source>
</reference>
<dbReference type="Proteomes" id="UP000325577">
    <property type="component" value="Linkage Group LG0"/>
</dbReference>
<dbReference type="PANTHER" id="PTHR38936">
    <property type="entry name" value="TITIN-LIKE ISOFORM X2"/>
    <property type="match status" value="1"/>
</dbReference>